<comment type="similarity">
    <text evidence="8">Belongs to the PET100 family.</text>
</comment>
<organism evidence="9 10">
    <name type="scientific">Vespula vulgaris</name>
    <name type="common">Yellow jacket</name>
    <name type="synonym">Wasp</name>
    <dbReference type="NCBI Taxonomy" id="7454"/>
    <lineage>
        <taxon>Eukaryota</taxon>
        <taxon>Metazoa</taxon>
        <taxon>Ecdysozoa</taxon>
        <taxon>Arthropoda</taxon>
        <taxon>Hexapoda</taxon>
        <taxon>Insecta</taxon>
        <taxon>Pterygota</taxon>
        <taxon>Neoptera</taxon>
        <taxon>Endopterygota</taxon>
        <taxon>Hymenoptera</taxon>
        <taxon>Apocrita</taxon>
        <taxon>Aculeata</taxon>
        <taxon>Vespoidea</taxon>
        <taxon>Vespidae</taxon>
        <taxon>Vespinae</taxon>
        <taxon>Vespula</taxon>
    </lineage>
</organism>
<keyword evidence="4" id="KW-0809">Transit peptide</keyword>
<evidence type="ECO:0000256" key="1">
    <source>
        <dbReference type="ARBA" id="ARBA00004167"/>
    </source>
</evidence>
<dbReference type="PANTHER" id="PTHR33968:SF1">
    <property type="entry name" value="PROTEIN PET100 HOMOLOG, MITOCHONDRIAL"/>
    <property type="match status" value="1"/>
</dbReference>
<keyword evidence="7" id="KW-0472">Membrane</keyword>
<keyword evidence="5" id="KW-1133">Transmembrane helix</keyword>
<evidence type="ECO:0000256" key="7">
    <source>
        <dbReference type="ARBA" id="ARBA00023136"/>
    </source>
</evidence>
<evidence type="ECO:0000256" key="8">
    <source>
        <dbReference type="ARBA" id="ARBA00038077"/>
    </source>
</evidence>
<gene>
    <name evidence="9" type="ORF">HZH66_001828</name>
</gene>
<evidence type="ECO:0000256" key="3">
    <source>
        <dbReference type="ARBA" id="ARBA00022692"/>
    </source>
</evidence>
<dbReference type="GO" id="GO:0005743">
    <property type="term" value="C:mitochondrial inner membrane"/>
    <property type="evidence" value="ECO:0007669"/>
    <property type="project" value="TreeGrafter"/>
</dbReference>
<protein>
    <recommendedName>
        <fullName evidence="11">Protein PET100 homolog, mitochondrial</fullName>
    </recommendedName>
</protein>
<evidence type="ECO:0000256" key="2">
    <source>
        <dbReference type="ARBA" id="ARBA00004325"/>
    </source>
</evidence>
<evidence type="ECO:0008006" key="11">
    <source>
        <dbReference type="Google" id="ProtNLM"/>
    </source>
</evidence>
<comment type="subcellular location">
    <subcellularLocation>
        <location evidence="1">Membrane</location>
        <topology evidence="1">Single-pass membrane protein</topology>
    </subcellularLocation>
    <subcellularLocation>
        <location evidence="2">Mitochondrion membrane</location>
    </subcellularLocation>
</comment>
<dbReference type="GO" id="GO:0033617">
    <property type="term" value="P:mitochondrial respiratory chain complex IV assembly"/>
    <property type="evidence" value="ECO:0007669"/>
    <property type="project" value="InterPro"/>
</dbReference>
<evidence type="ECO:0000256" key="4">
    <source>
        <dbReference type="ARBA" id="ARBA00022946"/>
    </source>
</evidence>
<evidence type="ECO:0000256" key="5">
    <source>
        <dbReference type="ARBA" id="ARBA00022989"/>
    </source>
</evidence>
<comment type="caution">
    <text evidence="9">The sequence shown here is derived from an EMBL/GenBank/DDBJ whole genome shotgun (WGS) entry which is preliminary data.</text>
</comment>
<dbReference type="EMBL" id="JACSEA010000002">
    <property type="protein sequence ID" value="KAF7407291.1"/>
    <property type="molecule type" value="Genomic_DNA"/>
</dbReference>
<reference evidence="9" key="1">
    <citation type="journal article" date="2020" name="G3 (Bethesda)">
        <title>High-Quality Assemblies for Three Invasive Social Wasps from the &lt;i&gt;Vespula&lt;/i&gt; Genus.</title>
        <authorList>
            <person name="Harrop T.W.R."/>
            <person name="Guhlin J."/>
            <person name="McLaughlin G.M."/>
            <person name="Permina E."/>
            <person name="Stockwell P."/>
            <person name="Gilligan J."/>
            <person name="Le Lec M.F."/>
            <person name="Gruber M.A.M."/>
            <person name="Quinn O."/>
            <person name="Lovegrove M."/>
            <person name="Duncan E.J."/>
            <person name="Remnant E.J."/>
            <person name="Van Eeckhoven J."/>
            <person name="Graham B."/>
            <person name="Knapp R.A."/>
            <person name="Langford K.W."/>
            <person name="Kronenberg Z."/>
            <person name="Press M.O."/>
            <person name="Eacker S.M."/>
            <person name="Wilson-Rankin E.E."/>
            <person name="Purcell J."/>
            <person name="Lester P.J."/>
            <person name="Dearden P.K."/>
        </authorList>
    </citation>
    <scope>NUCLEOTIDE SEQUENCE</scope>
    <source>
        <strain evidence="9">Marl-1</strain>
    </source>
</reference>
<keyword evidence="6" id="KW-0496">Mitochondrion</keyword>
<keyword evidence="3" id="KW-0812">Transmembrane</keyword>
<dbReference type="InterPro" id="IPR018625">
    <property type="entry name" value="Pet100"/>
</dbReference>
<dbReference type="Proteomes" id="UP000614350">
    <property type="component" value="Unassembled WGS sequence"/>
</dbReference>
<dbReference type="AlphaFoldDB" id="A0A834KK15"/>
<proteinExistence type="inferred from homology"/>
<name>A0A834KK15_VESVU</name>
<evidence type="ECO:0000256" key="6">
    <source>
        <dbReference type="ARBA" id="ARBA00023128"/>
    </source>
</evidence>
<dbReference type="PANTHER" id="PTHR33968">
    <property type="entry name" value="PROTEIN PET100 HOMOLOG, MITOCHONDRIAL"/>
    <property type="match status" value="1"/>
</dbReference>
<accession>A0A834KK15</accession>
<evidence type="ECO:0000313" key="9">
    <source>
        <dbReference type="EMBL" id="KAF7407291.1"/>
    </source>
</evidence>
<dbReference type="GO" id="GO:0051082">
    <property type="term" value="F:unfolded protein binding"/>
    <property type="evidence" value="ECO:0007669"/>
    <property type="project" value="TreeGrafter"/>
</dbReference>
<dbReference type="Pfam" id="PF09803">
    <property type="entry name" value="Pet100"/>
    <property type="match status" value="1"/>
</dbReference>
<keyword evidence="10" id="KW-1185">Reference proteome</keyword>
<evidence type="ECO:0000313" key="10">
    <source>
        <dbReference type="Proteomes" id="UP000614350"/>
    </source>
</evidence>
<sequence>MGNWQLEVFKMSLYMAFPVIMFHYFNQPENFDEWVNKVKNEYYPKEDKEQRRMLEESIREHNRRIEQKQLEIMQRSINKNIS</sequence>